<dbReference type="PANTHER" id="PTHR26312">
    <property type="entry name" value="TETRATRICOPEPTIDE REPEAT PROTEIN 5"/>
    <property type="match status" value="1"/>
</dbReference>
<keyword evidence="3" id="KW-1185">Reference proteome</keyword>
<sequence>MKAVLVRTGSVSVKQPVLPVSPKVSLTRNNSFTAGENNTGSSPRISLHMDTAGRRHSAPIRRAFSESDVVRSSQLEAPSWKLPARIPEEKEAEEERDRAPFYPKKEGYAGAWPDNGITTEELWFSGGGFDKGKRSGGGIGGDKRKLGDYYKQMLKSNPGNSLLLRNYGKYLHEVEGDTEGAEEYYGRAILANPGDGEVLSLYGKLIWDTRGDSERAQAYFGQAMISSPNDCMVLGSYAHFMWEAEAEEEEERRGIRW</sequence>
<gene>
    <name evidence="2" type="ORF">K2173_009410</name>
</gene>
<dbReference type="Gene3D" id="1.25.40.10">
    <property type="entry name" value="Tetratricopeptide repeat domain"/>
    <property type="match status" value="1"/>
</dbReference>
<evidence type="ECO:0000313" key="2">
    <source>
        <dbReference type="EMBL" id="KAJ8773979.1"/>
    </source>
</evidence>
<protein>
    <recommendedName>
        <fullName evidence="1">TmcB/TmcC TPR repeats domain-containing protein</fullName>
    </recommendedName>
</protein>
<dbReference type="Pfam" id="PF25474">
    <property type="entry name" value="TPR_TmcB"/>
    <property type="match status" value="1"/>
</dbReference>
<proteinExistence type="predicted"/>
<dbReference type="InterPro" id="IPR011990">
    <property type="entry name" value="TPR-like_helical_dom_sf"/>
</dbReference>
<dbReference type="Proteomes" id="UP001159364">
    <property type="component" value="Linkage Group LG01"/>
</dbReference>
<accession>A0AAV8U724</accession>
<evidence type="ECO:0000313" key="3">
    <source>
        <dbReference type="Proteomes" id="UP001159364"/>
    </source>
</evidence>
<feature type="domain" description="TmcB/TmcC TPR repeats" evidence="1">
    <location>
        <begin position="143"/>
        <end position="188"/>
    </location>
</feature>
<dbReference type="EMBL" id="JAIWQS010000001">
    <property type="protein sequence ID" value="KAJ8773979.1"/>
    <property type="molecule type" value="Genomic_DNA"/>
</dbReference>
<name>A0AAV8U724_9ROSI</name>
<dbReference type="AlphaFoldDB" id="A0AAV8U724"/>
<reference evidence="2 3" key="1">
    <citation type="submission" date="2021-09" db="EMBL/GenBank/DDBJ databases">
        <title>Genomic insights and catalytic innovation underlie evolution of tropane alkaloids biosynthesis.</title>
        <authorList>
            <person name="Wang Y.-J."/>
            <person name="Tian T."/>
            <person name="Huang J.-P."/>
            <person name="Huang S.-X."/>
        </authorList>
    </citation>
    <scope>NUCLEOTIDE SEQUENCE [LARGE SCALE GENOMIC DNA]</scope>
    <source>
        <strain evidence="2">KIB-2018</strain>
        <tissue evidence="2">Leaf</tissue>
    </source>
</reference>
<dbReference type="SUPFAM" id="SSF48452">
    <property type="entry name" value="TPR-like"/>
    <property type="match status" value="1"/>
</dbReference>
<comment type="caution">
    <text evidence="2">The sequence shown here is derived from an EMBL/GenBank/DDBJ whole genome shotgun (WGS) entry which is preliminary data.</text>
</comment>
<dbReference type="InterPro" id="IPR057352">
    <property type="entry name" value="TPR_TmcB/C"/>
</dbReference>
<evidence type="ECO:0000259" key="1">
    <source>
        <dbReference type="Pfam" id="PF25474"/>
    </source>
</evidence>
<organism evidence="2 3">
    <name type="scientific">Erythroxylum novogranatense</name>
    <dbReference type="NCBI Taxonomy" id="1862640"/>
    <lineage>
        <taxon>Eukaryota</taxon>
        <taxon>Viridiplantae</taxon>
        <taxon>Streptophyta</taxon>
        <taxon>Embryophyta</taxon>
        <taxon>Tracheophyta</taxon>
        <taxon>Spermatophyta</taxon>
        <taxon>Magnoliopsida</taxon>
        <taxon>eudicotyledons</taxon>
        <taxon>Gunneridae</taxon>
        <taxon>Pentapetalae</taxon>
        <taxon>rosids</taxon>
        <taxon>fabids</taxon>
        <taxon>Malpighiales</taxon>
        <taxon>Erythroxylaceae</taxon>
        <taxon>Erythroxylum</taxon>
    </lineage>
</organism>
<dbReference type="PANTHER" id="PTHR26312:SF123">
    <property type="entry name" value="TETRATRICOPEPTIDE REPEAT (TPR)-LIKE SUPERFAMILY PROTEIN"/>
    <property type="match status" value="1"/>
</dbReference>